<evidence type="ECO:0000256" key="22">
    <source>
        <dbReference type="ARBA" id="ARBA00045018"/>
    </source>
</evidence>
<evidence type="ECO:0000256" key="23">
    <source>
        <dbReference type="ARBA" id="ARBA00045709"/>
    </source>
</evidence>
<feature type="transmembrane region" description="Helical" evidence="25">
    <location>
        <begin position="270"/>
        <end position="291"/>
    </location>
</feature>
<proteinExistence type="inferred from homology"/>
<comment type="catalytic activity">
    <reaction evidence="15">
        <text>L-arginyl-L-alpha-amino acid(out) = L-arginyl-L-alpha-amino acid(in)</text>
        <dbReference type="Rhea" id="RHEA:79371"/>
        <dbReference type="ChEBI" id="CHEBI:84315"/>
    </reaction>
</comment>
<protein>
    <recommendedName>
        <fullName evidence="21">Lysosomal dipeptide transporter MFSD1</fullName>
    </recommendedName>
    <alternativeName>
        <fullName evidence="22">Major facilitator superfamily domain-containing protein 1</fullName>
    </alternativeName>
</protein>
<dbReference type="Proteomes" id="UP001610334">
    <property type="component" value="Unassembled WGS sequence"/>
</dbReference>
<feature type="transmembrane region" description="Helical" evidence="25">
    <location>
        <begin position="105"/>
        <end position="126"/>
    </location>
</feature>
<dbReference type="EMBL" id="JBFXLT010000077">
    <property type="protein sequence ID" value="KAL2810090.1"/>
    <property type="molecule type" value="Genomic_DNA"/>
</dbReference>
<evidence type="ECO:0000313" key="27">
    <source>
        <dbReference type="Proteomes" id="UP001610334"/>
    </source>
</evidence>
<dbReference type="InterPro" id="IPR052187">
    <property type="entry name" value="MFSD1"/>
</dbReference>
<evidence type="ECO:0000256" key="10">
    <source>
        <dbReference type="ARBA" id="ARBA00044881"/>
    </source>
</evidence>
<feature type="transmembrane region" description="Helical" evidence="25">
    <location>
        <begin position="7"/>
        <end position="25"/>
    </location>
</feature>
<keyword evidence="7" id="KW-0458">Lysosome</keyword>
<evidence type="ECO:0000256" key="9">
    <source>
        <dbReference type="ARBA" id="ARBA00044878"/>
    </source>
</evidence>
<evidence type="ECO:0000256" key="19">
    <source>
        <dbReference type="ARBA" id="ARBA00044919"/>
    </source>
</evidence>
<comment type="catalytic activity">
    <reaction evidence="10">
        <text>L-alpha-aminoacyl-L-arginine(out) = L-alpha-aminoacyl-L-arginine(in)</text>
        <dbReference type="Rhea" id="RHEA:79367"/>
        <dbReference type="ChEBI" id="CHEBI:229968"/>
    </reaction>
</comment>
<evidence type="ECO:0000256" key="4">
    <source>
        <dbReference type="ARBA" id="ARBA00022692"/>
    </source>
</evidence>
<comment type="catalytic activity">
    <reaction evidence="8">
        <text>L-lysyl-L-alanine(out) = L-lysyl-L-alanine(in)</text>
        <dbReference type="Rhea" id="RHEA:79399"/>
        <dbReference type="ChEBI" id="CHEBI:229954"/>
    </reaction>
</comment>
<comment type="function">
    <text evidence="23">Lysosomal dipeptide uniporter that selectively exports lysine, arginine or histidine-containing dipeptides with a net positive charge from the lysosome lumen into the cytosol. Could play a role in a specific type of protein O-glycosylation indirectly regulating macrophages migration and tissue invasion. Also essential for liver homeostasis.</text>
</comment>
<dbReference type="InterPro" id="IPR036259">
    <property type="entry name" value="MFS_trans_sf"/>
</dbReference>
<evidence type="ECO:0000256" key="17">
    <source>
        <dbReference type="ARBA" id="ARBA00044903"/>
    </source>
</evidence>
<comment type="catalytic activity">
    <reaction evidence="12">
        <text>L-lysyl-L-alpha-amino acid(out) = L-lysyl-L-alpha-amino acid(in)</text>
        <dbReference type="Rhea" id="RHEA:79387"/>
        <dbReference type="ChEBI" id="CHEBI:229965"/>
    </reaction>
</comment>
<feature type="transmembrane region" description="Helical" evidence="25">
    <location>
        <begin position="232"/>
        <end position="250"/>
    </location>
</feature>
<feature type="transmembrane region" description="Helical" evidence="25">
    <location>
        <begin position="171"/>
        <end position="194"/>
    </location>
</feature>
<evidence type="ECO:0000256" key="25">
    <source>
        <dbReference type="SAM" id="Phobius"/>
    </source>
</evidence>
<comment type="catalytic activity">
    <reaction evidence="20">
        <text>L-lysyl-glycine(out) = L-lysyl-glycine(in)</text>
        <dbReference type="Rhea" id="RHEA:79407"/>
        <dbReference type="ChEBI" id="CHEBI:191202"/>
    </reaction>
</comment>
<sequence length="484" mass="51847">MTHWRVLAAVGMMNWGTYFSMLHVYDIPASLSTPLSEHLSFSDHQTAYLVSLLYAVYSIPNTILPFFTGTAVQRFGERSLLLGIMSTITLGQVLFALGVQTRIEFGMVVGRALIGLGGEVVGVLGCEIITRWFQHKRLSLALAINLGLGRLGSVSNSIIVPCLIEPYGVVAVAWIATVMSLGVSIVGLVSLLALPDPATESDMTPLISENPHTALKSKPFSPASSIRHFPRVFWHLALICLLSYGCVNTFTNSAQRLLALRFYDGNQPAAGGAITILFILSGLLVAPFGFLLDMLRSRGYPRALTTSNVLLILAHGIFWTDSISTPIIPLCLIGTADALLGVAFWGSVMRCLLSAASPNHAHSHAQSCPDRDPGFKDGLVPLMSEELDITPLSNGEEADGSSILPIHGEAVRTLGIGIMTSLTNISTAVVPVFLAVVENAAGFTGLEVVFLILGVLSCMVCVRLAWAWELESNRIGNGDEDSSL</sequence>
<evidence type="ECO:0000256" key="7">
    <source>
        <dbReference type="ARBA" id="ARBA00023228"/>
    </source>
</evidence>
<evidence type="ECO:0000256" key="18">
    <source>
        <dbReference type="ARBA" id="ARBA00044912"/>
    </source>
</evidence>
<gene>
    <name evidence="26" type="ORF">BJX63DRAFT_329810</name>
</gene>
<comment type="catalytic activity">
    <reaction evidence="19">
        <text>L-alanyl-L-lysine(out) = L-alanyl-L-lysine(in)</text>
        <dbReference type="Rhea" id="RHEA:79415"/>
        <dbReference type="ChEBI" id="CHEBI:192470"/>
    </reaction>
</comment>
<evidence type="ECO:0000256" key="14">
    <source>
        <dbReference type="ARBA" id="ARBA00044898"/>
    </source>
</evidence>
<keyword evidence="27" id="KW-1185">Reference proteome</keyword>
<feature type="transmembrane region" description="Helical" evidence="25">
    <location>
        <begin position="448"/>
        <end position="466"/>
    </location>
</feature>
<dbReference type="Gene3D" id="1.20.1250.20">
    <property type="entry name" value="MFS general substrate transporter like domains"/>
    <property type="match status" value="1"/>
</dbReference>
<comment type="catalytic activity">
    <reaction evidence="13">
        <text>L-alpha-aminoacyl-L-lysine(out) = L-alpha-aminoacyl-L-lysine(in)</text>
        <dbReference type="Rhea" id="RHEA:79383"/>
        <dbReference type="ChEBI" id="CHEBI:229966"/>
    </reaction>
</comment>
<feature type="transmembrane region" description="Helical" evidence="25">
    <location>
        <begin position="79"/>
        <end position="99"/>
    </location>
</feature>
<comment type="catalytic activity">
    <reaction evidence="9">
        <text>L-histidyl-glycine(out) = L-histidyl-glycine(in)</text>
        <dbReference type="Rhea" id="RHEA:79395"/>
        <dbReference type="ChEBI" id="CHEBI:229957"/>
    </reaction>
</comment>
<comment type="caution">
    <text evidence="26">The sequence shown here is derived from an EMBL/GenBank/DDBJ whole genome shotgun (WGS) entry which is preliminary data.</text>
</comment>
<evidence type="ECO:0000256" key="12">
    <source>
        <dbReference type="ARBA" id="ARBA00044891"/>
    </source>
</evidence>
<evidence type="ECO:0000256" key="3">
    <source>
        <dbReference type="ARBA" id="ARBA00022448"/>
    </source>
</evidence>
<comment type="catalytic activity">
    <reaction evidence="11">
        <text>L-alpha-aminoacyl-L-histidine(out) = L-alpha-aminoacyl-L-histidine(in)</text>
        <dbReference type="Rhea" id="RHEA:79375"/>
        <dbReference type="ChEBI" id="CHEBI:229967"/>
    </reaction>
</comment>
<evidence type="ECO:0000256" key="13">
    <source>
        <dbReference type="ARBA" id="ARBA00044893"/>
    </source>
</evidence>
<feature type="transmembrane region" description="Helical" evidence="25">
    <location>
        <begin position="303"/>
        <end position="320"/>
    </location>
</feature>
<dbReference type="PANTHER" id="PTHR23512">
    <property type="entry name" value="MAJOR FACILITATOR SUPERFAMILY DOMAIN-CONTAINING PROTEIN 1"/>
    <property type="match status" value="1"/>
</dbReference>
<comment type="catalytic activity">
    <reaction evidence="14">
        <text>L-aspartyl-L-lysine(out) = L-aspartyl-L-lysine(in)</text>
        <dbReference type="Rhea" id="RHEA:79411"/>
        <dbReference type="ChEBI" id="CHEBI:229953"/>
    </reaction>
</comment>
<dbReference type="PANTHER" id="PTHR23512:SF3">
    <property type="entry name" value="MAJOR FACILITATOR SUPERFAMILY DOMAIN-CONTAINING PROTEIN 1"/>
    <property type="match status" value="1"/>
</dbReference>
<evidence type="ECO:0000313" key="26">
    <source>
        <dbReference type="EMBL" id="KAL2810090.1"/>
    </source>
</evidence>
<keyword evidence="4 25" id="KW-0812">Transmembrane</keyword>
<feature type="transmembrane region" description="Helical" evidence="25">
    <location>
        <begin position="414"/>
        <end position="436"/>
    </location>
</feature>
<keyword evidence="5 25" id="KW-1133">Transmembrane helix</keyword>
<keyword evidence="6 25" id="KW-0472">Membrane</keyword>
<evidence type="ECO:0000256" key="16">
    <source>
        <dbReference type="ARBA" id="ARBA00044900"/>
    </source>
</evidence>
<feature type="transmembrane region" description="Helical" evidence="25">
    <location>
        <begin position="45"/>
        <end position="67"/>
    </location>
</feature>
<evidence type="ECO:0000256" key="11">
    <source>
        <dbReference type="ARBA" id="ARBA00044884"/>
    </source>
</evidence>
<dbReference type="Pfam" id="PF07690">
    <property type="entry name" value="MFS_1"/>
    <property type="match status" value="1"/>
</dbReference>
<reference evidence="26 27" key="1">
    <citation type="submission" date="2024-07" db="EMBL/GenBank/DDBJ databases">
        <title>Section-level genome sequencing and comparative genomics of Aspergillus sections Usti and Cavernicolus.</title>
        <authorList>
            <consortium name="Lawrence Berkeley National Laboratory"/>
            <person name="Nybo J.L."/>
            <person name="Vesth T.C."/>
            <person name="Theobald S."/>
            <person name="Frisvad J.C."/>
            <person name="Larsen T.O."/>
            <person name="Kjaerboelling I."/>
            <person name="Rothschild-Mancinelli K."/>
            <person name="Lyhne E.K."/>
            <person name="Kogle M.E."/>
            <person name="Barry K."/>
            <person name="Clum A."/>
            <person name="Na H."/>
            <person name="Ledsgaard L."/>
            <person name="Lin J."/>
            <person name="Lipzen A."/>
            <person name="Kuo A."/>
            <person name="Riley R."/>
            <person name="Mondo S."/>
            <person name="Labutti K."/>
            <person name="Haridas S."/>
            <person name="Pangalinan J."/>
            <person name="Salamov A.A."/>
            <person name="Simmons B.A."/>
            <person name="Magnuson J.K."/>
            <person name="Chen J."/>
            <person name="Drula E."/>
            <person name="Henrissat B."/>
            <person name="Wiebenga A."/>
            <person name="Lubbers R.J."/>
            <person name="Gomes A.C."/>
            <person name="Makela M.R."/>
            <person name="Stajich J."/>
            <person name="Grigoriev I.V."/>
            <person name="Mortensen U.H."/>
            <person name="De Vries R.P."/>
            <person name="Baker S.E."/>
            <person name="Andersen M.R."/>
        </authorList>
    </citation>
    <scope>NUCLEOTIDE SEQUENCE [LARGE SCALE GENOMIC DNA]</scope>
    <source>
        <strain evidence="26 27">CBS 588.65</strain>
    </source>
</reference>
<keyword evidence="3" id="KW-0813">Transport</keyword>
<evidence type="ECO:0000256" key="2">
    <source>
        <dbReference type="ARBA" id="ARBA00008335"/>
    </source>
</evidence>
<evidence type="ECO:0000256" key="24">
    <source>
        <dbReference type="ARBA" id="ARBA00046376"/>
    </source>
</evidence>
<evidence type="ECO:0000256" key="21">
    <source>
        <dbReference type="ARBA" id="ARBA00044985"/>
    </source>
</evidence>
<name>A0ABR4H450_9EURO</name>
<evidence type="ECO:0000256" key="8">
    <source>
        <dbReference type="ARBA" id="ARBA00044876"/>
    </source>
</evidence>
<comment type="catalytic activity">
    <reaction evidence="16">
        <text>L-lysyl-L-lysine(out) = L-lysyl-L-lysine(in)</text>
        <dbReference type="Rhea" id="RHEA:79403"/>
        <dbReference type="ChEBI" id="CHEBI:229956"/>
    </reaction>
</comment>
<dbReference type="InterPro" id="IPR011701">
    <property type="entry name" value="MFS"/>
</dbReference>
<comment type="similarity">
    <text evidence="2">Belongs to the major facilitator superfamily.</text>
</comment>
<feature type="transmembrane region" description="Helical" evidence="25">
    <location>
        <begin position="138"/>
        <end position="159"/>
    </location>
</feature>
<comment type="subunit">
    <text evidence="24">Homodimer. Interacts with lysosomal protein GLMP (via lumenal domain); the interaction starts while both proteins are still in the endoplasmic reticulum and is required for stabilization of MFSD1 in lysosomes but has no direct effect on its targeting to lysosomes or transporter activity.</text>
</comment>
<accession>A0ABR4H450</accession>
<evidence type="ECO:0000256" key="15">
    <source>
        <dbReference type="ARBA" id="ARBA00044899"/>
    </source>
</evidence>
<comment type="subcellular location">
    <subcellularLocation>
        <location evidence="1">Lysosome membrane</location>
        <topology evidence="1">Multi-pass membrane protein</topology>
    </subcellularLocation>
</comment>
<comment type="catalytic activity">
    <reaction evidence="17">
        <text>L-arginyl-glycine(out) = L-arginyl-glycine(in)</text>
        <dbReference type="Rhea" id="RHEA:79391"/>
        <dbReference type="ChEBI" id="CHEBI:229955"/>
    </reaction>
</comment>
<organism evidence="26 27">
    <name type="scientific">Aspergillus granulosus</name>
    <dbReference type="NCBI Taxonomy" id="176169"/>
    <lineage>
        <taxon>Eukaryota</taxon>
        <taxon>Fungi</taxon>
        <taxon>Dikarya</taxon>
        <taxon>Ascomycota</taxon>
        <taxon>Pezizomycotina</taxon>
        <taxon>Eurotiomycetes</taxon>
        <taxon>Eurotiomycetidae</taxon>
        <taxon>Eurotiales</taxon>
        <taxon>Aspergillaceae</taxon>
        <taxon>Aspergillus</taxon>
        <taxon>Aspergillus subgen. Nidulantes</taxon>
    </lineage>
</organism>
<evidence type="ECO:0000256" key="6">
    <source>
        <dbReference type="ARBA" id="ARBA00023136"/>
    </source>
</evidence>
<evidence type="ECO:0000256" key="5">
    <source>
        <dbReference type="ARBA" id="ARBA00022989"/>
    </source>
</evidence>
<dbReference type="SUPFAM" id="SSF103473">
    <property type="entry name" value="MFS general substrate transporter"/>
    <property type="match status" value="1"/>
</dbReference>
<comment type="catalytic activity">
    <reaction evidence="18">
        <text>L-histidyl-L-alpha-amino acid(out) = L-histidyl-L-alpha-amino acid(in)</text>
        <dbReference type="Rhea" id="RHEA:79379"/>
        <dbReference type="ChEBI" id="CHEBI:229964"/>
    </reaction>
</comment>
<evidence type="ECO:0000256" key="1">
    <source>
        <dbReference type="ARBA" id="ARBA00004155"/>
    </source>
</evidence>
<feature type="transmembrane region" description="Helical" evidence="25">
    <location>
        <begin position="326"/>
        <end position="345"/>
    </location>
</feature>
<evidence type="ECO:0000256" key="20">
    <source>
        <dbReference type="ARBA" id="ARBA00044924"/>
    </source>
</evidence>